<evidence type="ECO:0000256" key="4">
    <source>
        <dbReference type="ARBA" id="ARBA00023235"/>
    </source>
</evidence>
<comment type="caution">
    <text evidence="6">The sequence shown here is derived from an EMBL/GenBank/DDBJ whole genome shotgun (WGS) entry which is preliminary data.</text>
</comment>
<evidence type="ECO:0000256" key="2">
    <source>
        <dbReference type="ARBA" id="ARBA00012028"/>
    </source>
</evidence>
<dbReference type="InterPro" id="IPR029033">
    <property type="entry name" value="His_PPase_superfam"/>
</dbReference>
<protein>
    <recommendedName>
        <fullName evidence="2">phosphoglycerate mutase (2,3-diphosphoglycerate-dependent)</fullName>
        <ecNumber evidence="2">5.4.2.11</ecNumber>
    </recommendedName>
</protein>
<keyword evidence="4" id="KW-0413">Isomerase</keyword>
<dbReference type="Proteomes" id="UP000553209">
    <property type="component" value="Unassembled WGS sequence"/>
</dbReference>
<dbReference type="PROSITE" id="PS00175">
    <property type="entry name" value="PG_MUTASE"/>
    <property type="match status" value="1"/>
</dbReference>
<reference evidence="6 7" key="1">
    <citation type="submission" date="2020-04" db="EMBL/GenBank/DDBJ databases">
        <title>MicrobeNet Type strains.</title>
        <authorList>
            <person name="Nicholson A.C."/>
        </authorList>
    </citation>
    <scope>NUCLEOTIDE SEQUENCE [LARGE SCALE GENOMIC DNA]</scope>
    <source>
        <strain evidence="6 7">ATCC 23612</strain>
    </source>
</reference>
<keyword evidence="3" id="KW-0324">Glycolysis</keyword>
<evidence type="ECO:0000313" key="6">
    <source>
        <dbReference type="EMBL" id="NKZ01022.1"/>
    </source>
</evidence>
<dbReference type="AlphaFoldDB" id="A0A7X6RT93"/>
<comment type="similarity">
    <text evidence="1">Belongs to the phosphoglycerate mutase family. BPG-dependent PGAM subfamily.</text>
</comment>
<dbReference type="SUPFAM" id="SSF53254">
    <property type="entry name" value="Phosphoglycerate mutase-like"/>
    <property type="match status" value="1"/>
</dbReference>
<dbReference type="InterPro" id="IPR001345">
    <property type="entry name" value="PG/BPGM_mutase_AS"/>
</dbReference>
<keyword evidence="7" id="KW-1185">Reference proteome</keyword>
<dbReference type="CDD" id="cd07067">
    <property type="entry name" value="HP_PGM_like"/>
    <property type="match status" value="1"/>
</dbReference>
<dbReference type="InterPro" id="IPR013078">
    <property type="entry name" value="His_Pase_superF_clade-1"/>
</dbReference>
<dbReference type="SMART" id="SM00855">
    <property type="entry name" value="PGAM"/>
    <property type="match status" value="1"/>
</dbReference>
<dbReference type="GO" id="GO:0004619">
    <property type="term" value="F:phosphoglycerate mutase activity"/>
    <property type="evidence" value="ECO:0007669"/>
    <property type="project" value="UniProtKB-EC"/>
</dbReference>
<proteinExistence type="inferred from homology"/>
<name>A0A7X6RT93_9ACTN</name>
<evidence type="ECO:0000256" key="1">
    <source>
        <dbReference type="ARBA" id="ARBA00006717"/>
    </source>
</evidence>
<dbReference type="Pfam" id="PF00300">
    <property type="entry name" value="His_Phos_1"/>
    <property type="match status" value="1"/>
</dbReference>
<dbReference type="EMBL" id="JAAXPG010000030">
    <property type="protein sequence ID" value="NKZ01022.1"/>
    <property type="molecule type" value="Genomic_DNA"/>
</dbReference>
<dbReference type="RefSeq" id="WP_061082928.1">
    <property type="nucleotide sequence ID" value="NZ_JAAXPG010000030.1"/>
</dbReference>
<sequence length="238" mass="25710">MRYRGPAELTVVRHGQSAFNAALAAAARDGGRLDAADLPARNADVDLTPLGERQARAVGAGWLASLPGGRRPGVVFSSTYLRARRTAGLALEAAGLDLPVHPDERLRDHDGGPFTFMTPAMVDEYDPGEAPRRLADRMHHRPERGESLADVLLRLRSFLRDLCAEYPGERVLLFAHEPVVVLLRGILEGLEEAEVWRVSREEPAAAASVSRWTADAGGDLRPDGYGVVGHLAEVSARG</sequence>
<evidence type="ECO:0000256" key="3">
    <source>
        <dbReference type="ARBA" id="ARBA00023152"/>
    </source>
</evidence>
<feature type="binding site" evidence="5">
    <location>
        <position position="82"/>
    </location>
    <ligand>
        <name>substrate</name>
    </ligand>
</feature>
<dbReference type="PANTHER" id="PTHR11931">
    <property type="entry name" value="PHOSPHOGLYCERATE MUTASE"/>
    <property type="match status" value="1"/>
</dbReference>
<accession>A0A7X6RT93</accession>
<evidence type="ECO:0000313" key="7">
    <source>
        <dbReference type="Proteomes" id="UP000553209"/>
    </source>
</evidence>
<dbReference type="Gene3D" id="3.40.50.1240">
    <property type="entry name" value="Phosphoglycerate mutase-like"/>
    <property type="match status" value="1"/>
</dbReference>
<organism evidence="6 7">
    <name type="scientific">Nocardiopsis alborubida</name>
    <dbReference type="NCBI Taxonomy" id="146802"/>
    <lineage>
        <taxon>Bacteria</taxon>
        <taxon>Bacillati</taxon>
        <taxon>Actinomycetota</taxon>
        <taxon>Actinomycetes</taxon>
        <taxon>Streptosporangiales</taxon>
        <taxon>Nocardiopsidaceae</taxon>
        <taxon>Nocardiopsis</taxon>
    </lineage>
</organism>
<evidence type="ECO:0000256" key="5">
    <source>
        <dbReference type="PIRSR" id="PIRSR613078-2"/>
    </source>
</evidence>
<dbReference type="EC" id="5.4.2.11" evidence="2"/>
<feature type="binding site" evidence="5">
    <location>
        <begin position="13"/>
        <end position="20"/>
    </location>
    <ligand>
        <name>substrate</name>
    </ligand>
</feature>
<dbReference type="InterPro" id="IPR005952">
    <property type="entry name" value="Phosphogly_mut1"/>
</dbReference>
<dbReference type="GO" id="GO:0006096">
    <property type="term" value="P:glycolytic process"/>
    <property type="evidence" value="ECO:0007669"/>
    <property type="project" value="UniProtKB-KW"/>
</dbReference>
<gene>
    <name evidence="6" type="ORF">HGB44_25630</name>
</gene>